<keyword evidence="2" id="KW-0812">Transmembrane</keyword>
<feature type="transmembrane region" description="Helical" evidence="2">
    <location>
        <begin position="156"/>
        <end position="177"/>
    </location>
</feature>
<sequence length="191" mass="19942">MSTPPPQSPDQPSYPQGGPAGAGMPSYHPGQDQYGRADRGAAPPQHARLLKLTLASAGLYLLNLVVSLVVTSTVDLTAAYERLGFTPEQAQLAATEASGSMLSTIISAVIAVGLYALVYTGLKKGRNWARIVGIILAILSAIGTVFGVLGSLLFGGWAVVLIALTAAVLIVDILWLITAFKAPVRAWFTGR</sequence>
<organism evidence="3 4">
    <name type="scientific">Kocuria rosea</name>
    <name type="common">Deinococcus erythromyxa</name>
    <name type="synonym">Micrococcus rubens</name>
    <dbReference type="NCBI Taxonomy" id="1275"/>
    <lineage>
        <taxon>Bacteria</taxon>
        <taxon>Bacillati</taxon>
        <taxon>Actinomycetota</taxon>
        <taxon>Actinomycetes</taxon>
        <taxon>Micrococcales</taxon>
        <taxon>Micrococcaceae</taxon>
        <taxon>Kocuria</taxon>
    </lineage>
</organism>
<evidence type="ECO:0000313" key="3">
    <source>
        <dbReference type="EMBL" id="TDL46496.1"/>
    </source>
</evidence>
<proteinExistence type="predicted"/>
<reference evidence="3 4" key="1">
    <citation type="submission" date="2019-03" db="EMBL/GenBank/DDBJ databases">
        <title>Genome Sequencing and Assembly of Various Microbes Isolated from Partially Reclaimed Soil and Acid Mine Drainage (AMD) Site.</title>
        <authorList>
            <person name="Steinbock B."/>
            <person name="Bechtold R."/>
            <person name="Sevigny J.L."/>
            <person name="Thomas D."/>
            <person name="Cuthill L.R."/>
            <person name="Aveiro Johannsen E.J."/>
            <person name="Thomas K."/>
            <person name="Ghosh A."/>
        </authorList>
    </citation>
    <scope>NUCLEOTIDE SEQUENCE [LARGE SCALE GENOMIC DNA]</scope>
    <source>
        <strain evidence="3 4">S-A3</strain>
    </source>
</reference>
<dbReference type="Proteomes" id="UP000295163">
    <property type="component" value="Unassembled WGS sequence"/>
</dbReference>
<dbReference type="EMBL" id="SMZT01000001">
    <property type="protein sequence ID" value="TDL46496.1"/>
    <property type="molecule type" value="Genomic_DNA"/>
</dbReference>
<comment type="caution">
    <text evidence="3">The sequence shown here is derived from an EMBL/GenBank/DDBJ whole genome shotgun (WGS) entry which is preliminary data.</text>
</comment>
<feature type="transmembrane region" description="Helical" evidence="2">
    <location>
        <begin position="100"/>
        <end position="119"/>
    </location>
</feature>
<keyword evidence="2" id="KW-0472">Membrane</keyword>
<name>A0A4R5YMG3_KOCRO</name>
<evidence type="ECO:0000256" key="1">
    <source>
        <dbReference type="SAM" id="MobiDB-lite"/>
    </source>
</evidence>
<keyword evidence="2" id="KW-1133">Transmembrane helix</keyword>
<gene>
    <name evidence="3" type="ORF">E2R59_00275</name>
</gene>
<dbReference type="GeneID" id="64345828"/>
<evidence type="ECO:0000256" key="2">
    <source>
        <dbReference type="SAM" id="Phobius"/>
    </source>
</evidence>
<dbReference type="AlphaFoldDB" id="A0A4R5YMG3"/>
<dbReference type="RefSeq" id="WP_133408776.1">
    <property type="nucleotide sequence ID" value="NZ_SMZT01000001.1"/>
</dbReference>
<feature type="transmembrane region" description="Helical" evidence="2">
    <location>
        <begin position="131"/>
        <end position="150"/>
    </location>
</feature>
<feature type="transmembrane region" description="Helical" evidence="2">
    <location>
        <begin position="58"/>
        <end position="80"/>
    </location>
</feature>
<accession>A0A4R5YMG3</accession>
<protein>
    <submittedName>
        <fullName evidence="3">Uncharacterized protein</fullName>
    </submittedName>
</protein>
<feature type="region of interest" description="Disordered" evidence="1">
    <location>
        <begin position="1"/>
        <end position="41"/>
    </location>
</feature>
<evidence type="ECO:0000313" key="4">
    <source>
        <dbReference type="Proteomes" id="UP000295163"/>
    </source>
</evidence>